<protein>
    <recommendedName>
        <fullName evidence="10">Ribosomal RNA small subunit methyltransferase E</fullName>
        <ecNumber evidence="10">2.1.1.193</ecNumber>
    </recommendedName>
</protein>
<evidence type="ECO:0000256" key="2">
    <source>
        <dbReference type="ARBA" id="ARBA00005528"/>
    </source>
</evidence>
<dbReference type="GO" id="GO:0005737">
    <property type="term" value="C:cytoplasm"/>
    <property type="evidence" value="ECO:0007669"/>
    <property type="project" value="UniProtKB-SubCell"/>
</dbReference>
<gene>
    <name evidence="12" type="ORF">B4O97_12115</name>
</gene>
<evidence type="ECO:0000256" key="9">
    <source>
        <dbReference type="ARBA" id="ARBA00047944"/>
    </source>
</evidence>
<evidence type="ECO:0000256" key="7">
    <source>
        <dbReference type="ARBA" id="ARBA00022691"/>
    </source>
</evidence>
<dbReference type="GO" id="GO:0070042">
    <property type="term" value="F:rRNA (uridine-N3-)-methyltransferase activity"/>
    <property type="evidence" value="ECO:0007669"/>
    <property type="project" value="TreeGrafter"/>
</dbReference>
<comment type="function">
    <text evidence="8 10">Specifically methylates the N3 position of the uracil ring of uridine 1498 (m3U1498) in 16S rRNA. Acts on the fully assembled 30S ribosomal subunit.</text>
</comment>
<dbReference type="InterPro" id="IPR046886">
    <property type="entry name" value="RsmE_MTase_dom"/>
</dbReference>
<evidence type="ECO:0000256" key="4">
    <source>
        <dbReference type="ARBA" id="ARBA00022552"/>
    </source>
</evidence>
<dbReference type="Pfam" id="PF04452">
    <property type="entry name" value="Methyltrans_RNA"/>
    <property type="match status" value="1"/>
</dbReference>
<evidence type="ECO:0000256" key="1">
    <source>
        <dbReference type="ARBA" id="ARBA00004496"/>
    </source>
</evidence>
<dbReference type="PIRSF" id="PIRSF015601">
    <property type="entry name" value="MTase_slr0722"/>
    <property type="match status" value="1"/>
</dbReference>
<dbReference type="STRING" id="1963862.B4O97_12115"/>
<dbReference type="CDD" id="cd18084">
    <property type="entry name" value="RsmE-like"/>
    <property type="match status" value="1"/>
</dbReference>
<keyword evidence="13" id="KW-1185">Reference proteome</keyword>
<keyword evidence="7 10" id="KW-0949">S-adenosyl-L-methionine</keyword>
<reference evidence="12 13" key="1">
    <citation type="submission" date="2017-03" db="EMBL/GenBank/DDBJ databases">
        <title>Draft Genome sequence of Marispirochaeta sp. strain JC444.</title>
        <authorList>
            <person name="Shivani Y."/>
            <person name="Subhash Y."/>
            <person name="Sasikala C."/>
            <person name="Ramana C."/>
        </authorList>
    </citation>
    <scope>NUCLEOTIDE SEQUENCE [LARGE SCALE GENOMIC DNA]</scope>
    <source>
        <strain evidence="12 13">JC444</strain>
    </source>
</reference>
<feature type="domain" description="Ribosomal RNA small subunit methyltransferase E methyltransferase" evidence="11">
    <location>
        <begin position="73"/>
        <end position="238"/>
    </location>
</feature>
<evidence type="ECO:0000259" key="11">
    <source>
        <dbReference type="Pfam" id="PF04452"/>
    </source>
</evidence>
<sequence length="256" mass="28571">MRQFVLPPSWSGEEDLVLTGGEHHYLSRVLRLSPGIEFPALDSAGRRFDCCILSMDSESTSVKIRPQNKKVPEADFQLSLILGIPRGKKMDQVVRQATECGVRRIVPFLSDHSSVRLEPGDFRRKQERWKKVAREALQQSGTGIPPEILLPIRHKDLKATTRDLDTVLFFHEKPLGDSGLHGLLQNTSGRIGLLIGPEGGFSHKELELFSSLHYDSIYLGDSVLRAETAAIYAVAAVQTILRESGRWQLKSPEHGA</sequence>
<accession>A0A1Y1RWR5</accession>
<name>A0A1Y1RWR5_9SPIO</name>
<dbReference type="InterPro" id="IPR029028">
    <property type="entry name" value="Alpha/beta_knot_MTases"/>
</dbReference>
<dbReference type="Proteomes" id="UP000192343">
    <property type="component" value="Unassembled WGS sequence"/>
</dbReference>
<keyword evidence="5 10" id="KW-0489">Methyltransferase</keyword>
<evidence type="ECO:0000256" key="3">
    <source>
        <dbReference type="ARBA" id="ARBA00022490"/>
    </source>
</evidence>
<dbReference type="NCBIfam" id="TIGR00046">
    <property type="entry name" value="RsmE family RNA methyltransferase"/>
    <property type="match status" value="1"/>
</dbReference>
<dbReference type="OrthoDB" id="9815641at2"/>
<evidence type="ECO:0000313" key="12">
    <source>
        <dbReference type="EMBL" id="ORC34685.1"/>
    </source>
</evidence>
<dbReference type="PANTHER" id="PTHR30027:SF3">
    <property type="entry name" value="16S RRNA (URACIL(1498)-N(3))-METHYLTRANSFERASE"/>
    <property type="match status" value="1"/>
</dbReference>
<comment type="similarity">
    <text evidence="2 10">Belongs to the RNA methyltransferase RsmE family.</text>
</comment>
<evidence type="ECO:0000256" key="5">
    <source>
        <dbReference type="ARBA" id="ARBA00022603"/>
    </source>
</evidence>
<dbReference type="SUPFAM" id="SSF88697">
    <property type="entry name" value="PUA domain-like"/>
    <property type="match status" value="1"/>
</dbReference>
<evidence type="ECO:0000256" key="8">
    <source>
        <dbReference type="ARBA" id="ARBA00025699"/>
    </source>
</evidence>
<dbReference type="AlphaFoldDB" id="A0A1Y1RWR5"/>
<keyword evidence="4 10" id="KW-0698">rRNA processing</keyword>
<comment type="catalytic activity">
    <reaction evidence="9 10">
        <text>uridine(1498) in 16S rRNA + S-adenosyl-L-methionine = N(3)-methyluridine(1498) in 16S rRNA + S-adenosyl-L-homocysteine + H(+)</text>
        <dbReference type="Rhea" id="RHEA:42920"/>
        <dbReference type="Rhea" id="RHEA-COMP:10283"/>
        <dbReference type="Rhea" id="RHEA-COMP:10284"/>
        <dbReference type="ChEBI" id="CHEBI:15378"/>
        <dbReference type="ChEBI" id="CHEBI:57856"/>
        <dbReference type="ChEBI" id="CHEBI:59789"/>
        <dbReference type="ChEBI" id="CHEBI:65315"/>
        <dbReference type="ChEBI" id="CHEBI:74502"/>
        <dbReference type="EC" id="2.1.1.193"/>
    </reaction>
</comment>
<dbReference type="EMBL" id="MWQY01000012">
    <property type="protein sequence ID" value="ORC34685.1"/>
    <property type="molecule type" value="Genomic_DNA"/>
</dbReference>
<organism evidence="12 13">
    <name type="scientific">Marispirochaeta aestuarii</name>
    <dbReference type="NCBI Taxonomy" id="1963862"/>
    <lineage>
        <taxon>Bacteria</taxon>
        <taxon>Pseudomonadati</taxon>
        <taxon>Spirochaetota</taxon>
        <taxon>Spirochaetia</taxon>
        <taxon>Spirochaetales</taxon>
        <taxon>Spirochaetaceae</taxon>
        <taxon>Marispirochaeta</taxon>
    </lineage>
</organism>
<dbReference type="GO" id="GO:0070475">
    <property type="term" value="P:rRNA base methylation"/>
    <property type="evidence" value="ECO:0007669"/>
    <property type="project" value="TreeGrafter"/>
</dbReference>
<dbReference type="PANTHER" id="PTHR30027">
    <property type="entry name" value="RIBOSOMAL RNA SMALL SUBUNIT METHYLTRANSFERASE E"/>
    <property type="match status" value="1"/>
</dbReference>
<comment type="caution">
    <text evidence="12">The sequence shown here is derived from an EMBL/GenBank/DDBJ whole genome shotgun (WGS) entry which is preliminary data.</text>
</comment>
<keyword evidence="6 10" id="KW-0808">Transferase</keyword>
<proteinExistence type="inferred from homology"/>
<comment type="subcellular location">
    <subcellularLocation>
        <location evidence="1 10">Cytoplasm</location>
    </subcellularLocation>
</comment>
<dbReference type="RefSeq" id="WP_083051149.1">
    <property type="nucleotide sequence ID" value="NZ_MWQY01000012.1"/>
</dbReference>
<dbReference type="InterPro" id="IPR015947">
    <property type="entry name" value="PUA-like_sf"/>
</dbReference>
<dbReference type="Gene3D" id="3.40.1280.10">
    <property type="match status" value="1"/>
</dbReference>
<evidence type="ECO:0000256" key="10">
    <source>
        <dbReference type="PIRNR" id="PIRNR015601"/>
    </source>
</evidence>
<dbReference type="InterPro" id="IPR006700">
    <property type="entry name" value="RsmE"/>
</dbReference>
<dbReference type="EC" id="2.1.1.193" evidence="10"/>
<dbReference type="InterPro" id="IPR029026">
    <property type="entry name" value="tRNA_m1G_MTases_N"/>
</dbReference>
<evidence type="ECO:0000256" key="6">
    <source>
        <dbReference type="ARBA" id="ARBA00022679"/>
    </source>
</evidence>
<keyword evidence="3 10" id="KW-0963">Cytoplasm</keyword>
<evidence type="ECO:0000313" key="13">
    <source>
        <dbReference type="Proteomes" id="UP000192343"/>
    </source>
</evidence>
<dbReference type="SUPFAM" id="SSF75217">
    <property type="entry name" value="alpha/beta knot"/>
    <property type="match status" value="1"/>
</dbReference>